<proteinExistence type="predicted"/>
<dbReference type="EMBL" id="UINC01173120">
    <property type="protein sequence ID" value="SVD78546.1"/>
    <property type="molecule type" value="Genomic_DNA"/>
</dbReference>
<sequence>MLAHKRGGNHFPVRYLSHSPPIILSISKVGTMSASMPPLQ</sequence>
<dbReference type="AlphaFoldDB" id="A0A382Y5G3"/>
<evidence type="ECO:0000313" key="1">
    <source>
        <dbReference type="EMBL" id="SVD78546.1"/>
    </source>
</evidence>
<name>A0A382Y5G3_9ZZZZ</name>
<organism evidence="1">
    <name type="scientific">marine metagenome</name>
    <dbReference type="NCBI Taxonomy" id="408172"/>
    <lineage>
        <taxon>unclassified sequences</taxon>
        <taxon>metagenomes</taxon>
        <taxon>ecological metagenomes</taxon>
    </lineage>
</organism>
<accession>A0A382Y5G3</accession>
<protein>
    <submittedName>
        <fullName evidence="1">Uncharacterized protein</fullName>
    </submittedName>
</protein>
<reference evidence="1" key="1">
    <citation type="submission" date="2018-05" db="EMBL/GenBank/DDBJ databases">
        <authorList>
            <person name="Lanie J.A."/>
            <person name="Ng W.-L."/>
            <person name="Kazmierczak K.M."/>
            <person name="Andrzejewski T.M."/>
            <person name="Davidsen T.M."/>
            <person name="Wayne K.J."/>
            <person name="Tettelin H."/>
            <person name="Glass J.I."/>
            <person name="Rusch D."/>
            <person name="Podicherti R."/>
            <person name="Tsui H.-C.T."/>
            <person name="Winkler M.E."/>
        </authorList>
    </citation>
    <scope>NUCLEOTIDE SEQUENCE</scope>
</reference>
<gene>
    <name evidence="1" type="ORF">METZ01_LOCUS431400</name>
</gene>
<feature type="non-terminal residue" evidence="1">
    <location>
        <position position="40"/>
    </location>
</feature>